<gene>
    <name evidence="1" type="ORF">BD289DRAFT_268192</name>
</gene>
<organism evidence="1 2">
    <name type="scientific">Coniella lustricola</name>
    <dbReference type="NCBI Taxonomy" id="2025994"/>
    <lineage>
        <taxon>Eukaryota</taxon>
        <taxon>Fungi</taxon>
        <taxon>Dikarya</taxon>
        <taxon>Ascomycota</taxon>
        <taxon>Pezizomycotina</taxon>
        <taxon>Sordariomycetes</taxon>
        <taxon>Sordariomycetidae</taxon>
        <taxon>Diaporthales</taxon>
        <taxon>Schizoparmaceae</taxon>
        <taxon>Coniella</taxon>
    </lineage>
</organism>
<sequence length="235" mass="25928">MATRSASCLAAGATNGLSVCKRVGIACPCLQCSLQTSCPLLWAFLFGVTFRVRLTAPQYAETHTPFCLALFSPKRWTEVCIVERVWQNPESCLFLLFLLFSFPDAKAKAREAVSQMFACSIPTSTIVHDLVNIVVEGGRKVMGVEERGYSLALQATAHSWSTRQPSNSPILNPQLHNSGLGHLIAHLYYWVTSIALGYPFRRRSCGWTSAASVPRPEIWLRLNKTSTESASFSPV</sequence>
<accession>A0A2T3A745</accession>
<proteinExistence type="predicted"/>
<evidence type="ECO:0000313" key="1">
    <source>
        <dbReference type="EMBL" id="PSR84066.1"/>
    </source>
</evidence>
<dbReference type="EMBL" id="KZ678449">
    <property type="protein sequence ID" value="PSR84066.1"/>
    <property type="molecule type" value="Genomic_DNA"/>
</dbReference>
<reference evidence="1 2" key="1">
    <citation type="journal article" date="2018" name="Mycol. Prog.">
        <title>Coniella lustricola, a new species from submerged detritus.</title>
        <authorList>
            <person name="Raudabaugh D.B."/>
            <person name="Iturriaga T."/>
            <person name="Carver A."/>
            <person name="Mondo S."/>
            <person name="Pangilinan J."/>
            <person name="Lipzen A."/>
            <person name="He G."/>
            <person name="Amirebrahimi M."/>
            <person name="Grigoriev I.V."/>
            <person name="Miller A.N."/>
        </authorList>
    </citation>
    <scope>NUCLEOTIDE SEQUENCE [LARGE SCALE GENOMIC DNA]</scope>
    <source>
        <strain evidence="1 2">B22-T-1</strain>
    </source>
</reference>
<name>A0A2T3A745_9PEZI</name>
<protein>
    <submittedName>
        <fullName evidence="1">Uncharacterized protein</fullName>
    </submittedName>
</protein>
<dbReference type="AlphaFoldDB" id="A0A2T3A745"/>
<dbReference type="InParanoid" id="A0A2T3A745"/>
<evidence type="ECO:0000313" key="2">
    <source>
        <dbReference type="Proteomes" id="UP000241462"/>
    </source>
</evidence>
<keyword evidence="2" id="KW-1185">Reference proteome</keyword>
<dbReference type="Proteomes" id="UP000241462">
    <property type="component" value="Unassembled WGS sequence"/>
</dbReference>